<name>A0A7M7R497_APIME</name>
<evidence type="ECO:0000256" key="2">
    <source>
        <dbReference type="ARBA" id="ARBA00022946"/>
    </source>
</evidence>
<dbReference type="InterPro" id="IPR003690">
    <property type="entry name" value="MTERF"/>
</dbReference>
<dbReference type="GO" id="GO:0005739">
    <property type="term" value="C:mitochondrion"/>
    <property type="evidence" value="ECO:0007669"/>
    <property type="project" value="TreeGrafter"/>
</dbReference>
<sequence>MISRMHIFLYSNHCNVGKISNFISRNISKTSKLFNCSTIDIVKNKISNSDIKKHNDTFNNMDYSEKLINTITENNKNIESNNAKINNELEQSHNIKLLNVNDYNLNDSLEDINEKLSGPFDRCNEDLSHIEPYVTPTYNFAKFADQSNTIQQLVKLGVELYKIERDKEVLEMFLSLDFDKDIKPYIQFLHDCGVTPENLGYFITRNPKIFKEDIDDLRTRIRYLRYHNFSVKMIESIVNKHPPWLSFETQKIDKRLGHFQHNFELNGNQIRFLTVNCPKLITYDMKRIKNSTFAIKEIMGFNKLETKHILLKAPRVWIRAKTEVIKTFDYLHNQMQISHTSISREPNVLICRKSRLERRHRFLVELKRNQYDPTKPLYVSLLNLISGNDFDFCEKVAKVSIYTYNNFLKTF</sequence>
<dbReference type="RefSeq" id="XP_393820.4">
    <property type="nucleotide sequence ID" value="XM_393820.7"/>
</dbReference>
<dbReference type="PANTHER" id="PTHR13068">
    <property type="entry name" value="CGI-12 PROTEIN-RELATED"/>
    <property type="match status" value="1"/>
</dbReference>
<feature type="coiled-coil region" evidence="3">
    <location>
        <begin position="68"/>
        <end position="95"/>
    </location>
</feature>
<evidence type="ECO:0000256" key="3">
    <source>
        <dbReference type="SAM" id="Coils"/>
    </source>
</evidence>
<evidence type="ECO:0000313" key="4">
    <source>
        <dbReference type="EnsemblMetazoa" id="XP_393820"/>
    </source>
</evidence>
<keyword evidence="3" id="KW-0175">Coiled coil</keyword>
<keyword evidence="2" id="KW-0809">Transit peptide</keyword>
<dbReference type="GO" id="GO:0006390">
    <property type="term" value="P:mitochondrial transcription"/>
    <property type="evidence" value="ECO:0007669"/>
    <property type="project" value="TreeGrafter"/>
</dbReference>
<evidence type="ECO:0000256" key="1">
    <source>
        <dbReference type="ARBA" id="ARBA00007692"/>
    </source>
</evidence>
<dbReference type="AlphaFoldDB" id="A0A7M7R497"/>
<reference evidence="4" key="1">
    <citation type="submission" date="2021-01" db="UniProtKB">
        <authorList>
            <consortium name="EnsemblMetazoa"/>
        </authorList>
    </citation>
    <scope>IDENTIFICATION</scope>
    <source>
        <strain evidence="4">DH4</strain>
    </source>
</reference>
<accession>A0A8B9B526</accession>
<comment type="similarity">
    <text evidence="1">Belongs to the mTERF family.</text>
</comment>
<dbReference type="OrthoDB" id="637682at2759"/>
<dbReference type="GO" id="GO:0061668">
    <property type="term" value="P:mitochondrial ribosome assembly"/>
    <property type="evidence" value="ECO:0007669"/>
    <property type="project" value="TreeGrafter"/>
</dbReference>
<dbReference type="GeneID" id="410339"/>
<dbReference type="InterPro" id="IPR038538">
    <property type="entry name" value="MTERF_sf"/>
</dbReference>
<evidence type="ECO:0000313" key="6">
    <source>
        <dbReference type="RefSeq" id="XP_393820.4"/>
    </source>
</evidence>
<dbReference type="KEGG" id="ame:410339"/>
<dbReference type="EnsemblMetazoa" id="XM_393820">
    <property type="protein sequence ID" value="XP_393820"/>
    <property type="gene ID" value="LOC410339"/>
</dbReference>
<dbReference type="Proteomes" id="UP000005203">
    <property type="component" value="Linkage group LG11"/>
</dbReference>
<dbReference type="GO" id="GO:0003676">
    <property type="term" value="F:nucleic acid binding"/>
    <property type="evidence" value="ECO:0007669"/>
    <property type="project" value="InterPro"/>
</dbReference>
<gene>
    <name evidence="6" type="primary">LOC410339</name>
</gene>
<evidence type="ECO:0000313" key="5">
    <source>
        <dbReference type="Proteomes" id="UP000005203"/>
    </source>
</evidence>
<dbReference type="Gene3D" id="1.25.70.10">
    <property type="entry name" value="Transcription termination factor 3, mitochondrial"/>
    <property type="match status" value="1"/>
</dbReference>
<organism evidence="4">
    <name type="scientific">Apis mellifera</name>
    <name type="common">Honeybee</name>
    <dbReference type="NCBI Taxonomy" id="7460"/>
    <lineage>
        <taxon>Eukaryota</taxon>
        <taxon>Metazoa</taxon>
        <taxon>Ecdysozoa</taxon>
        <taxon>Arthropoda</taxon>
        <taxon>Hexapoda</taxon>
        <taxon>Insecta</taxon>
        <taxon>Pterygota</taxon>
        <taxon>Neoptera</taxon>
        <taxon>Endopterygota</taxon>
        <taxon>Hymenoptera</taxon>
        <taxon>Apocrita</taxon>
        <taxon>Aculeata</taxon>
        <taxon>Apoidea</taxon>
        <taxon>Anthophila</taxon>
        <taxon>Apidae</taxon>
        <taxon>Apis</taxon>
    </lineage>
</organism>
<dbReference type="CTD" id="51001"/>
<dbReference type="SMART" id="SM00733">
    <property type="entry name" value="Mterf"/>
    <property type="match status" value="6"/>
</dbReference>
<accession>A0A7M7R497</accession>
<proteinExistence type="inferred from homology"/>
<keyword evidence="5" id="KW-1185">Reference proteome</keyword>
<dbReference type="PANTHER" id="PTHR13068:SF112">
    <property type="entry name" value="TRANSCRIPTION TERMINATION FACTOR 3, MITOCHONDRIAL"/>
    <property type="match status" value="1"/>
</dbReference>
<dbReference type="Pfam" id="PF02536">
    <property type="entry name" value="mTERF"/>
    <property type="match status" value="1"/>
</dbReference>
<protein>
    <submittedName>
        <fullName evidence="6">Transcription termination factor 3, mitochondrial</fullName>
    </submittedName>
</protein>
<reference evidence="6" key="2">
    <citation type="submission" date="2025-04" db="UniProtKB">
        <authorList>
            <consortium name="RefSeq"/>
        </authorList>
    </citation>
    <scope>IDENTIFICATION</scope>
    <source>
        <strain evidence="6">DH4</strain>
        <tissue evidence="6">Whole body</tissue>
    </source>
</reference>